<keyword evidence="4" id="KW-1185">Reference proteome</keyword>
<reference evidence="3" key="1">
    <citation type="submission" date="2022-12" db="EMBL/GenBank/DDBJ databases">
        <title>Draft genome assemblies for two species of Escallonia (Escalloniales).</title>
        <authorList>
            <person name="Chanderbali A."/>
            <person name="Dervinis C."/>
            <person name="Anghel I."/>
            <person name="Soltis D."/>
            <person name="Soltis P."/>
            <person name="Zapata F."/>
        </authorList>
    </citation>
    <scope>NUCLEOTIDE SEQUENCE</scope>
    <source>
        <strain evidence="3">UCBG64.0493</strain>
        <tissue evidence="3">Leaf</tissue>
    </source>
</reference>
<proteinExistence type="predicted"/>
<organism evidence="3 4">
    <name type="scientific">Escallonia herrerae</name>
    <dbReference type="NCBI Taxonomy" id="1293975"/>
    <lineage>
        <taxon>Eukaryota</taxon>
        <taxon>Viridiplantae</taxon>
        <taxon>Streptophyta</taxon>
        <taxon>Embryophyta</taxon>
        <taxon>Tracheophyta</taxon>
        <taxon>Spermatophyta</taxon>
        <taxon>Magnoliopsida</taxon>
        <taxon>eudicotyledons</taxon>
        <taxon>Gunneridae</taxon>
        <taxon>Pentapetalae</taxon>
        <taxon>asterids</taxon>
        <taxon>campanulids</taxon>
        <taxon>Escalloniales</taxon>
        <taxon>Escalloniaceae</taxon>
        <taxon>Escallonia</taxon>
    </lineage>
</organism>
<dbReference type="Pfam" id="PF00254">
    <property type="entry name" value="FKBP_C"/>
    <property type="match status" value="1"/>
</dbReference>
<dbReference type="InterPro" id="IPR001179">
    <property type="entry name" value="PPIase_FKBP_dom"/>
</dbReference>
<comment type="caution">
    <text evidence="3">The sequence shown here is derived from an EMBL/GenBank/DDBJ whole genome shotgun (WGS) entry which is preliminary data.</text>
</comment>
<evidence type="ECO:0000313" key="3">
    <source>
        <dbReference type="EMBL" id="KAK3029590.1"/>
    </source>
</evidence>
<dbReference type="EMBL" id="JAVXUP010000374">
    <property type="protein sequence ID" value="KAK3029590.1"/>
    <property type="molecule type" value="Genomic_DNA"/>
</dbReference>
<gene>
    <name evidence="3" type="ORF">RJ639_039877</name>
</gene>
<name>A0AA88WQ40_9ASTE</name>
<sequence length="315" mass="36470">MKVKRRWDSHFPYVVAGKKENEVGKDGRIRCYDGENGYFFAIMTGKVIKRWDLGIEAMKKGQHAIFTIPAELACVDEKVLSSLVKELSKKHSRLAKLYVKLFHLMEIYVSMGKCRSLRVCQGTYDAALIRAWEEWDWKHEMPDLGVNIDDVQDLDICMDVWDLSSVEHFDRVNDGFLEQIETRHILWERGVVLFGHYRKDCPERKGKKKDNSETVDAGVVEDNFDGADVLSVTISSSDRGKVWVYILKKKSDVFVLWKQSKMVIEKQTGKEIKFLRTDDGMDFCLDEFTEDMTFDESSMLSKKKKLVDVGKDHSV</sequence>
<dbReference type="Gene3D" id="3.10.50.40">
    <property type="match status" value="1"/>
</dbReference>
<dbReference type="GO" id="GO:0003755">
    <property type="term" value="F:peptidyl-prolyl cis-trans isomerase activity"/>
    <property type="evidence" value="ECO:0007669"/>
    <property type="project" value="InterPro"/>
</dbReference>
<dbReference type="AlphaFoldDB" id="A0AA88WQ40"/>
<dbReference type="InterPro" id="IPR046357">
    <property type="entry name" value="PPIase_dom_sf"/>
</dbReference>
<protein>
    <recommendedName>
        <fullName evidence="1">Rotamase</fullName>
    </recommendedName>
</protein>
<feature type="domain" description="PPIase FKBP-type" evidence="2">
    <location>
        <begin position="33"/>
        <end position="75"/>
    </location>
</feature>
<evidence type="ECO:0000259" key="2">
    <source>
        <dbReference type="Pfam" id="PF00254"/>
    </source>
</evidence>
<evidence type="ECO:0000313" key="4">
    <source>
        <dbReference type="Proteomes" id="UP001188597"/>
    </source>
</evidence>
<evidence type="ECO:0000256" key="1">
    <source>
        <dbReference type="ARBA" id="ARBA00029569"/>
    </source>
</evidence>
<dbReference type="Proteomes" id="UP001188597">
    <property type="component" value="Unassembled WGS sequence"/>
</dbReference>
<accession>A0AA88WQ40</accession>
<dbReference type="SUPFAM" id="SSF54534">
    <property type="entry name" value="FKBP-like"/>
    <property type="match status" value="1"/>
</dbReference>